<dbReference type="Pfam" id="PF13231">
    <property type="entry name" value="PMT_2"/>
    <property type="match status" value="1"/>
</dbReference>
<dbReference type="EC" id="2.4.-.-" evidence="10"/>
<dbReference type="RefSeq" id="WP_249096611.1">
    <property type="nucleotide sequence ID" value="NZ_JAMAST010000001.1"/>
</dbReference>
<keyword evidence="5 8" id="KW-0812">Transmembrane</keyword>
<gene>
    <name evidence="10" type="ORF">M3N64_02075</name>
</gene>
<evidence type="ECO:0000256" key="4">
    <source>
        <dbReference type="ARBA" id="ARBA00022679"/>
    </source>
</evidence>
<dbReference type="PANTHER" id="PTHR33908">
    <property type="entry name" value="MANNOSYLTRANSFERASE YKCB-RELATED"/>
    <property type="match status" value="1"/>
</dbReference>
<feature type="transmembrane region" description="Helical" evidence="8">
    <location>
        <begin position="365"/>
        <end position="382"/>
    </location>
</feature>
<dbReference type="InterPro" id="IPR038731">
    <property type="entry name" value="RgtA/B/C-like"/>
</dbReference>
<evidence type="ECO:0000256" key="6">
    <source>
        <dbReference type="ARBA" id="ARBA00022989"/>
    </source>
</evidence>
<name>A0ABT0M7A4_9BACL</name>
<keyword evidence="3 10" id="KW-0328">Glycosyltransferase</keyword>
<feature type="transmembrane region" description="Helical" evidence="8">
    <location>
        <begin position="80"/>
        <end position="103"/>
    </location>
</feature>
<comment type="subcellular location">
    <subcellularLocation>
        <location evidence="1">Cell membrane</location>
        <topology evidence="1">Multi-pass membrane protein</topology>
    </subcellularLocation>
</comment>
<organism evidence="10 11">
    <name type="scientific">Sporolactobacillus mangiferae</name>
    <dbReference type="NCBI Taxonomy" id="2940498"/>
    <lineage>
        <taxon>Bacteria</taxon>
        <taxon>Bacillati</taxon>
        <taxon>Bacillota</taxon>
        <taxon>Bacilli</taxon>
        <taxon>Bacillales</taxon>
        <taxon>Sporolactobacillaceae</taxon>
        <taxon>Sporolactobacillus</taxon>
    </lineage>
</organism>
<dbReference type="Proteomes" id="UP001203004">
    <property type="component" value="Unassembled WGS sequence"/>
</dbReference>
<dbReference type="EMBL" id="JAMAST010000001">
    <property type="protein sequence ID" value="MCL1630742.1"/>
    <property type="molecule type" value="Genomic_DNA"/>
</dbReference>
<feature type="transmembrane region" description="Helical" evidence="8">
    <location>
        <begin position="163"/>
        <end position="194"/>
    </location>
</feature>
<evidence type="ECO:0000256" key="5">
    <source>
        <dbReference type="ARBA" id="ARBA00022692"/>
    </source>
</evidence>
<keyword evidence="6 8" id="KW-1133">Transmembrane helix</keyword>
<evidence type="ECO:0000313" key="11">
    <source>
        <dbReference type="Proteomes" id="UP001203004"/>
    </source>
</evidence>
<reference evidence="10 11" key="1">
    <citation type="submission" date="2022-05" db="EMBL/GenBank/DDBJ databases">
        <title>Sporolactobacillus sp nov CPB3-1, isolated from tree bark (Mangifera indica L.).</title>
        <authorList>
            <person name="Phuengjayaem S."/>
            <person name="Tanasupawat S."/>
        </authorList>
    </citation>
    <scope>NUCLEOTIDE SEQUENCE [LARGE SCALE GENOMIC DNA]</scope>
    <source>
        <strain evidence="10 11">CPB3-1</strain>
    </source>
</reference>
<evidence type="ECO:0000259" key="9">
    <source>
        <dbReference type="Pfam" id="PF13231"/>
    </source>
</evidence>
<dbReference type="GO" id="GO:0016757">
    <property type="term" value="F:glycosyltransferase activity"/>
    <property type="evidence" value="ECO:0007669"/>
    <property type="project" value="UniProtKB-KW"/>
</dbReference>
<feature type="domain" description="Glycosyltransferase RgtA/B/C/D-like" evidence="9">
    <location>
        <begin position="88"/>
        <end position="213"/>
    </location>
</feature>
<keyword evidence="11" id="KW-1185">Reference proteome</keyword>
<proteinExistence type="predicted"/>
<dbReference type="InterPro" id="IPR050297">
    <property type="entry name" value="LipidA_mod_glycosyltrf_83"/>
</dbReference>
<feature type="transmembrane region" description="Helical" evidence="8">
    <location>
        <begin position="7"/>
        <end position="27"/>
    </location>
</feature>
<feature type="transmembrane region" description="Helical" evidence="8">
    <location>
        <begin position="115"/>
        <end position="134"/>
    </location>
</feature>
<feature type="transmembrane region" description="Helical" evidence="8">
    <location>
        <begin position="332"/>
        <end position="353"/>
    </location>
</feature>
<protein>
    <submittedName>
        <fullName evidence="10">Glycosyltransferase family 39 protein</fullName>
        <ecNumber evidence="10">2.4.-.-</ecNumber>
    </submittedName>
</protein>
<sequence>MIRISAMFFLIMVIFEAVLIISFRTILPPVIDGGHTYAEALYLLTHGHASGSIYFKIYPNNIPVTLLRYFLYSLFGSMRISSFMLIDRFFCALILDLGIYISWKLVQRFFDSQTACFFLLIAITCLPLYLYTMYFYTDTAVIAFPVLMLYLWYLYARNGKQRYMILLGLTLGVGVLIRPNLILFLPALAIYMFFTLKWRKVLLNLALIGLLMIVLSTGAQQIERHFGYQHDPALNMPTLHWIMLGLSHDGGYNHRDYRLTRLQTTPMLKKKADRQQIAKRIQAYGIRGLIRIWGIKAARTYGVGAHGYYWYTHSSAHPTEAYQYLFNRKNQVTIYIIQIFYVVHLILLLLSVLRSFRIKAADLNLLIQICLLGNFIFYVFVWEAEPRYSLLFTPFILLGALFGFKELELRISTCSIWNKHGALSRQRLQAAVVITLLTAVSLGGLAGMYAVTEAHSPQRYYIVDQRYKVGKGGIQVDARHSVAQTFQATGPFNRISFGVLKNRRHAKYRFVLSEARSGHALFAKTFAPRYRQPVQTFRIAHGGIKGKKQITITQLHGNKGASLTLAINGSGYEQRDLYPGGFLSQNGILKERKDLQFAVYRIAKGAYLSKTAYGLLLALPVMMLLWYAYVSLVMNQHEIKANSLEMNKTEKSTD</sequence>
<keyword evidence="7 8" id="KW-0472">Membrane</keyword>
<feature type="transmembrane region" description="Helical" evidence="8">
    <location>
        <begin position="140"/>
        <end position="156"/>
    </location>
</feature>
<feature type="transmembrane region" description="Helical" evidence="8">
    <location>
        <begin position="289"/>
        <end position="312"/>
    </location>
</feature>
<evidence type="ECO:0000256" key="3">
    <source>
        <dbReference type="ARBA" id="ARBA00022676"/>
    </source>
</evidence>
<evidence type="ECO:0000256" key="1">
    <source>
        <dbReference type="ARBA" id="ARBA00004651"/>
    </source>
</evidence>
<dbReference type="PANTHER" id="PTHR33908:SF11">
    <property type="entry name" value="MEMBRANE PROTEIN"/>
    <property type="match status" value="1"/>
</dbReference>
<evidence type="ECO:0000256" key="2">
    <source>
        <dbReference type="ARBA" id="ARBA00022475"/>
    </source>
</evidence>
<accession>A0ABT0M7A4</accession>
<evidence type="ECO:0000256" key="7">
    <source>
        <dbReference type="ARBA" id="ARBA00023136"/>
    </source>
</evidence>
<keyword evidence="2" id="KW-1003">Cell membrane</keyword>
<evidence type="ECO:0000256" key="8">
    <source>
        <dbReference type="SAM" id="Phobius"/>
    </source>
</evidence>
<feature type="transmembrane region" description="Helical" evidence="8">
    <location>
        <begin position="428"/>
        <end position="451"/>
    </location>
</feature>
<feature type="transmembrane region" description="Helical" evidence="8">
    <location>
        <begin position="611"/>
        <end position="630"/>
    </location>
</feature>
<keyword evidence="4 10" id="KW-0808">Transferase</keyword>
<comment type="caution">
    <text evidence="10">The sequence shown here is derived from an EMBL/GenBank/DDBJ whole genome shotgun (WGS) entry which is preliminary data.</text>
</comment>
<feature type="transmembrane region" description="Helical" evidence="8">
    <location>
        <begin position="200"/>
        <end position="219"/>
    </location>
</feature>
<feature type="transmembrane region" description="Helical" evidence="8">
    <location>
        <begin position="388"/>
        <end position="407"/>
    </location>
</feature>
<evidence type="ECO:0000313" key="10">
    <source>
        <dbReference type="EMBL" id="MCL1630742.1"/>
    </source>
</evidence>